<dbReference type="AlphaFoldDB" id="A0A5N7B8U1"/>
<accession>A0A5N7B8U1</accession>
<feature type="compositionally biased region" description="Polar residues" evidence="1">
    <location>
        <begin position="50"/>
        <end position="60"/>
    </location>
</feature>
<keyword evidence="2" id="KW-0732">Signal</keyword>
<feature type="region of interest" description="Disordered" evidence="1">
    <location>
        <begin position="33"/>
        <end position="199"/>
    </location>
</feature>
<feature type="compositionally biased region" description="Basic and acidic residues" evidence="1">
    <location>
        <begin position="150"/>
        <end position="162"/>
    </location>
</feature>
<gene>
    <name evidence="3" type="ORF">BDV26DRAFT_292502</name>
</gene>
<keyword evidence="4" id="KW-1185">Reference proteome</keyword>
<evidence type="ECO:0000256" key="2">
    <source>
        <dbReference type="SAM" id="SignalP"/>
    </source>
</evidence>
<sequence>MKITVASLVTLACLTVGPAGAIPVDSIYDRATNARPHTEDDSPLKALHATPTSHRMSHTCTDTHIEPRASSVTFADGDSETDEDTEPPVVTGTPTSHHMGPSCTTIPRGPANAGPTAGIEVPNDGVDMTPPRGVATRPKSPVAPLVPEPLTRKAQSEGHLRSATDAGTVGQAHKRSDPGSKTPSISMPALQPSPTGQSEWIHGVSIHPSKQYLVACS</sequence>
<proteinExistence type="predicted"/>
<evidence type="ECO:0000256" key="1">
    <source>
        <dbReference type="SAM" id="MobiDB-lite"/>
    </source>
</evidence>
<reference evidence="3 4" key="1">
    <citation type="submission" date="2019-04" db="EMBL/GenBank/DDBJ databases">
        <title>Friends and foes A comparative genomics studyof 23 Aspergillus species from section Flavi.</title>
        <authorList>
            <consortium name="DOE Joint Genome Institute"/>
            <person name="Kjaerbolling I."/>
            <person name="Vesth T."/>
            <person name="Frisvad J.C."/>
            <person name="Nybo J.L."/>
            <person name="Theobald S."/>
            <person name="Kildgaard S."/>
            <person name="Isbrandt T."/>
            <person name="Kuo A."/>
            <person name="Sato A."/>
            <person name="Lyhne E.K."/>
            <person name="Kogle M.E."/>
            <person name="Wiebenga A."/>
            <person name="Kun R.S."/>
            <person name="Lubbers R.J."/>
            <person name="Makela M.R."/>
            <person name="Barry K."/>
            <person name="Chovatia M."/>
            <person name="Clum A."/>
            <person name="Daum C."/>
            <person name="Haridas S."/>
            <person name="He G."/>
            <person name="LaButti K."/>
            <person name="Lipzen A."/>
            <person name="Mondo S."/>
            <person name="Riley R."/>
            <person name="Salamov A."/>
            <person name="Simmons B.A."/>
            <person name="Magnuson J.K."/>
            <person name="Henrissat B."/>
            <person name="Mortensen U.H."/>
            <person name="Larsen T.O."/>
            <person name="Devries R.P."/>
            <person name="Grigoriev I.V."/>
            <person name="Machida M."/>
            <person name="Baker S.E."/>
            <person name="Andersen M.R."/>
        </authorList>
    </citation>
    <scope>NUCLEOTIDE SEQUENCE [LARGE SCALE GENOMIC DNA]</scope>
    <source>
        <strain evidence="3 4">IBT 29228</strain>
    </source>
</reference>
<evidence type="ECO:0000313" key="4">
    <source>
        <dbReference type="Proteomes" id="UP000326198"/>
    </source>
</evidence>
<dbReference type="Proteomes" id="UP000326198">
    <property type="component" value="Unassembled WGS sequence"/>
</dbReference>
<name>A0A5N7B8U1_9EURO</name>
<dbReference type="OrthoDB" id="4499045at2759"/>
<evidence type="ECO:0000313" key="3">
    <source>
        <dbReference type="EMBL" id="KAE8378151.1"/>
    </source>
</evidence>
<organism evidence="3 4">
    <name type="scientific">Aspergillus bertholletiae</name>
    <dbReference type="NCBI Taxonomy" id="1226010"/>
    <lineage>
        <taxon>Eukaryota</taxon>
        <taxon>Fungi</taxon>
        <taxon>Dikarya</taxon>
        <taxon>Ascomycota</taxon>
        <taxon>Pezizomycotina</taxon>
        <taxon>Eurotiomycetes</taxon>
        <taxon>Eurotiomycetidae</taxon>
        <taxon>Eurotiales</taxon>
        <taxon>Aspergillaceae</taxon>
        <taxon>Aspergillus</taxon>
        <taxon>Aspergillus subgen. Circumdati</taxon>
    </lineage>
</organism>
<feature type="signal peptide" evidence="2">
    <location>
        <begin position="1"/>
        <end position="21"/>
    </location>
</feature>
<feature type="compositionally biased region" description="Acidic residues" evidence="1">
    <location>
        <begin position="77"/>
        <end position="86"/>
    </location>
</feature>
<dbReference type="EMBL" id="ML736212">
    <property type="protein sequence ID" value="KAE8378151.1"/>
    <property type="molecule type" value="Genomic_DNA"/>
</dbReference>
<feature type="chain" id="PRO_5024949057" evidence="2">
    <location>
        <begin position="22"/>
        <end position="217"/>
    </location>
</feature>
<protein>
    <submittedName>
        <fullName evidence="3">Uncharacterized protein</fullName>
    </submittedName>
</protein>